<dbReference type="RefSeq" id="WP_317835312.1">
    <property type="nucleotide sequence ID" value="NZ_CP136920.1"/>
</dbReference>
<gene>
    <name evidence="5" type="ORF">RZN69_06745</name>
</gene>
<keyword evidence="6" id="KW-1185">Reference proteome</keyword>
<dbReference type="InterPro" id="IPR003697">
    <property type="entry name" value="Maf-like"/>
</dbReference>
<proteinExistence type="inferred from homology"/>
<feature type="site" description="Important for substrate specificity" evidence="4">
    <location>
        <position position="21"/>
    </location>
</feature>
<keyword evidence="2 4" id="KW-0378">Hydrolase</keyword>
<dbReference type="AlphaFoldDB" id="A0AAQ3LIK3"/>
<dbReference type="PANTHER" id="PTHR43213">
    <property type="entry name" value="BIFUNCTIONAL DTTP/UTP PYROPHOSPHATASE/METHYLTRANSFERASE PROTEIN-RELATED"/>
    <property type="match status" value="1"/>
</dbReference>
<comment type="function">
    <text evidence="4">Nucleoside triphosphate pyrophosphatase that hydrolyzes dTTP and UTP. May have a dual role in cell division arrest and in preventing the incorporation of modified nucleotides into cellular nucleic acids.</text>
</comment>
<comment type="catalytic activity">
    <reaction evidence="4">
        <text>UTP + H2O = UMP + diphosphate + H(+)</text>
        <dbReference type="Rhea" id="RHEA:29395"/>
        <dbReference type="ChEBI" id="CHEBI:15377"/>
        <dbReference type="ChEBI" id="CHEBI:15378"/>
        <dbReference type="ChEBI" id="CHEBI:33019"/>
        <dbReference type="ChEBI" id="CHEBI:46398"/>
        <dbReference type="ChEBI" id="CHEBI:57865"/>
        <dbReference type="EC" id="3.6.1.9"/>
    </reaction>
</comment>
<comment type="cofactor">
    <cofactor evidence="1 4">
        <name>a divalent metal cation</name>
        <dbReference type="ChEBI" id="CHEBI:60240"/>
    </cofactor>
</comment>
<comment type="similarity">
    <text evidence="4">Belongs to the Maf family. YhdE subfamily.</text>
</comment>
<feature type="site" description="Important for substrate specificity" evidence="4">
    <location>
        <position position="163"/>
    </location>
</feature>
<name>A0AAQ3LIK3_9BACT</name>
<comment type="caution">
    <text evidence="4">Lacks conserved residue(s) required for the propagation of feature annotation.</text>
</comment>
<protein>
    <recommendedName>
        <fullName evidence="4">dTTP/UTP pyrophosphatase</fullName>
        <shortName evidence="4">dTTPase/UTPase</shortName>
        <ecNumber evidence="4">3.6.1.9</ecNumber>
    </recommendedName>
    <alternativeName>
        <fullName evidence="4">Nucleoside triphosphate pyrophosphatase</fullName>
    </alternativeName>
    <alternativeName>
        <fullName evidence="4">Nucleotide pyrophosphatase</fullName>
        <shortName evidence="4">Nucleotide PPase</shortName>
    </alternativeName>
</protein>
<keyword evidence="3 4" id="KW-0546">Nucleotide metabolism</keyword>
<feature type="site" description="Important for substrate specificity" evidence="4">
    <location>
        <position position="79"/>
    </location>
</feature>
<reference evidence="5 6" key="1">
    <citation type="submission" date="2023-10" db="EMBL/GenBank/DDBJ databases">
        <title>Rubellicoccus peritrichatus gen. nov., sp. nov., isolated from an algae of coral reef tank.</title>
        <authorList>
            <person name="Luo J."/>
        </authorList>
    </citation>
    <scope>NUCLEOTIDE SEQUENCE [LARGE SCALE GENOMIC DNA]</scope>
    <source>
        <strain evidence="5 6">CR14</strain>
    </source>
</reference>
<accession>A0AAQ3LIK3</accession>
<evidence type="ECO:0000256" key="3">
    <source>
        <dbReference type="ARBA" id="ARBA00023080"/>
    </source>
</evidence>
<dbReference type="Proteomes" id="UP001304300">
    <property type="component" value="Chromosome"/>
</dbReference>
<keyword evidence="4" id="KW-0963">Cytoplasm</keyword>
<evidence type="ECO:0000313" key="6">
    <source>
        <dbReference type="Proteomes" id="UP001304300"/>
    </source>
</evidence>
<dbReference type="KEGG" id="puo:RZN69_06745"/>
<comment type="subcellular location">
    <subcellularLocation>
        <location evidence="4">Cytoplasm</location>
    </subcellularLocation>
</comment>
<dbReference type="HAMAP" id="MF_00528">
    <property type="entry name" value="Maf"/>
    <property type="match status" value="1"/>
</dbReference>
<dbReference type="NCBIfam" id="TIGR00172">
    <property type="entry name" value="maf"/>
    <property type="match status" value="1"/>
</dbReference>
<dbReference type="GO" id="GO:0009117">
    <property type="term" value="P:nucleotide metabolic process"/>
    <property type="evidence" value="ECO:0007669"/>
    <property type="project" value="UniProtKB-KW"/>
</dbReference>
<dbReference type="EC" id="3.6.1.9" evidence="4"/>
<dbReference type="PANTHER" id="PTHR43213:SF5">
    <property type="entry name" value="BIFUNCTIONAL DTTP_UTP PYROPHOSPHATASE_METHYLTRANSFERASE PROTEIN-RELATED"/>
    <property type="match status" value="1"/>
</dbReference>
<dbReference type="EMBL" id="CP136920">
    <property type="protein sequence ID" value="WOO42784.1"/>
    <property type="molecule type" value="Genomic_DNA"/>
</dbReference>
<comment type="catalytic activity">
    <reaction evidence="4">
        <text>dTTP + H2O = dTMP + diphosphate + H(+)</text>
        <dbReference type="Rhea" id="RHEA:28534"/>
        <dbReference type="ChEBI" id="CHEBI:15377"/>
        <dbReference type="ChEBI" id="CHEBI:15378"/>
        <dbReference type="ChEBI" id="CHEBI:33019"/>
        <dbReference type="ChEBI" id="CHEBI:37568"/>
        <dbReference type="ChEBI" id="CHEBI:63528"/>
        <dbReference type="EC" id="3.6.1.9"/>
    </reaction>
</comment>
<dbReference type="Pfam" id="PF02545">
    <property type="entry name" value="Maf"/>
    <property type="match status" value="1"/>
</dbReference>
<dbReference type="GO" id="GO:0047429">
    <property type="term" value="F:nucleoside triphosphate diphosphatase activity"/>
    <property type="evidence" value="ECO:0007669"/>
    <property type="project" value="UniProtKB-EC"/>
</dbReference>
<evidence type="ECO:0000313" key="5">
    <source>
        <dbReference type="EMBL" id="WOO42784.1"/>
    </source>
</evidence>
<feature type="active site" description="Proton acceptor" evidence="4">
    <location>
        <position position="78"/>
    </location>
</feature>
<evidence type="ECO:0000256" key="1">
    <source>
        <dbReference type="ARBA" id="ARBA00001968"/>
    </source>
</evidence>
<organism evidence="5 6">
    <name type="scientific">Rubellicoccus peritrichatus</name>
    <dbReference type="NCBI Taxonomy" id="3080537"/>
    <lineage>
        <taxon>Bacteria</taxon>
        <taxon>Pseudomonadati</taxon>
        <taxon>Verrucomicrobiota</taxon>
        <taxon>Opitutia</taxon>
        <taxon>Puniceicoccales</taxon>
        <taxon>Cerasicoccaceae</taxon>
        <taxon>Rubellicoccus</taxon>
    </lineage>
</organism>
<evidence type="ECO:0000256" key="2">
    <source>
        <dbReference type="ARBA" id="ARBA00022801"/>
    </source>
</evidence>
<dbReference type="PIRSF" id="PIRSF006305">
    <property type="entry name" value="Maf"/>
    <property type="match status" value="1"/>
</dbReference>
<evidence type="ECO:0000256" key="4">
    <source>
        <dbReference type="HAMAP-Rule" id="MF_00528"/>
    </source>
</evidence>
<sequence>MQTTVATKPIDRVILASGSPRRRELLERMGLRFEVFPAQVNEWEEADAPPAELVRHNAALKAEWAAVRKPQELILASDTTVALGDEVLNKPVDMDEARTMLGRLSGKTHTVYTSIALRCEAHNIDELDHVTSDVTFRLLSAEDIERYIQVVNPLDKAGAYGIQEGKEIIIAGLDGSLTNVMGLPTEFLTDLFKRLGIWDSLSS</sequence>
<dbReference type="SUPFAM" id="SSF52972">
    <property type="entry name" value="ITPase-like"/>
    <property type="match status" value="1"/>
</dbReference>
<dbReference type="GO" id="GO:0005737">
    <property type="term" value="C:cytoplasm"/>
    <property type="evidence" value="ECO:0007669"/>
    <property type="project" value="UniProtKB-SubCell"/>
</dbReference>
<dbReference type="Gene3D" id="3.90.950.10">
    <property type="match status" value="1"/>
</dbReference>
<dbReference type="CDD" id="cd00555">
    <property type="entry name" value="Maf"/>
    <property type="match status" value="1"/>
</dbReference>
<dbReference type="InterPro" id="IPR029001">
    <property type="entry name" value="ITPase-like_fam"/>
</dbReference>